<dbReference type="Gene3D" id="3.60.10.10">
    <property type="entry name" value="Endonuclease/exonuclease/phosphatase"/>
    <property type="match status" value="1"/>
</dbReference>
<feature type="domain" description="Endonuclease/exonuclease/phosphatase" evidence="2">
    <location>
        <begin position="122"/>
        <end position="322"/>
    </location>
</feature>
<keyword evidence="3" id="KW-0540">Nuclease</keyword>
<proteinExistence type="predicted"/>
<reference evidence="3 4" key="1">
    <citation type="submission" date="2018-03" db="EMBL/GenBank/DDBJ databases">
        <title>Genomic Encyclopedia of Type Strains, Phase III (KMG-III): the genomes of soil and plant-associated and newly described type strains.</title>
        <authorList>
            <person name="Whitman W."/>
        </authorList>
    </citation>
    <scope>NUCLEOTIDE SEQUENCE [LARGE SCALE GENOMIC DNA]</scope>
    <source>
        <strain evidence="3 4">CGMCC 4.7125</strain>
    </source>
</reference>
<dbReference type="OrthoDB" id="2340043at2"/>
<protein>
    <submittedName>
        <fullName evidence="3">Endonuclease/exonuclease/phosphatase family metal-dependent hydrolase</fullName>
    </submittedName>
</protein>
<dbReference type="SUPFAM" id="SSF56219">
    <property type="entry name" value="DNase I-like"/>
    <property type="match status" value="1"/>
</dbReference>
<dbReference type="InterPro" id="IPR005135">
    <property type="entry name" value="Endo/exonuclease/phosphatase"/>
</dbReference>
<keyword evidence="3" id="KW-0378">Hydrolase</keyword>
<sequence>MTGTVGTTGAARGSAGRPARSWLRPRVVLRVACLLALAGVAALLVVRFAGLDDGTYLAIPVSGLPYVAAVSVVLLLVTLPLRSPALVLTALALVVVQLALLTPRFVADGTDIPPEAPTLRVATSNTLRGGADPHALVDLVREQRIDVLAVQEFTSHDAVRALDDAGMWELMPYRELHPEIDTSIYSRLPLRDAGLLDAPTTWPQTAATARVGGRDVRLVAVHLYYPYGDPGRWARDLAALRGAAGPDVVLLGDFNATLDHTPMRELLAGGLTDAHAELGHGWAPTWPARGTFPPLLQLDHVLYGSGLAAVSVSEHVVPGTDHHAVVAELAVLPRG</sequence>
<keyword evidence="1" id="KW-0472">Membrane</keyword>
<dbReference type="GO" id="GO:0004519">
    <property type="term" value="F:endonuclease activity"/>
    <property type="evidence" value="ECO:0007669"/>
    <property type="project" value="UniProtKB-KW"/>
</dbReference>
<dbReference type="RefSeq" id="WP_106176518.1">
    <property type="nucleotide sequence ID" value="NZ_PVNH01000001.1"/>
</dbReference>
<organism evidence="3 4">
    <name type="scientific">Prauserella shujinwangii</name>
    <dbReference type="NCBI Taxonomy" id="1453103"/>
    <lineage>
        <taxon>Bacteria</taxon>
        <taxon>Bacillati</taxon>
        <taxon>Actinomycetota</taxon>
        <taxon>Actinomycetes</taxon>
        <taxon>Pseudonocardiales</taxon>
        <taxon>Pseudonocardiaceae</taxon>
        <taxon>Prauserella</taxon>
    </lineage>
</organism>
<feature type="transmembrane region" description="Helical" evidence="1">
    <location>
        <begin position="56"/>
        <end position="79"/>
    </location>
</feature>
<keyword evidence="1" id="KW-0812">Transmembrane</keyword>
<feature type="transmembrane region" description="Helical" evidence="1">
    <location>
        <begin position="86"/>
        <end position="106"/>
    </location>
</feature>
<evidence type="ECO:0000313" key="4">
    <source>
        <dbReference type="Proteomes" id="UP000238362"/>
    </source>
</evidence>
<keyword evidence="4" id="KW-1185">Reference proteome</keyword>
<keyword evidence="3" id="KW-0269">Exonuclease</keyword>
<feature type="transmembrane region" description="Helical" evidence="1">
    <location>
        <begin position="27"/>
        <end position="50"/>
    </location>
</feature>
<comment type="caution">
    <text evidence="3">The sequence shown here is derived from an EMBL/GenBank/DDBJ whole genome shotgun (WGS) entry which is preliminary data.</text>
</comment>
<gene>
    <name evidence="3" type="ORF">B0I33_101137</name>
</gene>
<dbReference type="InterPro" id="IPR036691">
    <property type="entry name" value="Endo/exonu/phosph_ase_sf"/>
</dbReference>
<dbReference type="Proteomes" id="UP000238362">
    <property type="component" value="Unassembled WGS sequence"/>
</dbReference>
<dbReference type="Pfam" id="PF03372">
    <property type="entry name" value="Exo_endo_phos"/>
    <property type="match status" value="1"/>
</dbReference>
<evidence type="ECO:0000256" key="1">
    <source>
        <dbReference type="SAM" id="Phobius"/>
    </source>
</evidence>
<evidence type="ECO:0000259" key="2">
    <source>
        <dbReference type="Pfam" id="PF03372"/>
    </source>
</evidence>
<name>A0A2T0M2K6_9PSEU</name>
<keyword evidence="1" id="KW-1133">Transmembrane helix</keyword>
<dbReference type="GO" id="GO:0004527">
    <property type="term" value="F:exonuclease activity"/>
    <property type="evidence" value="ECO:0007669"/>
    <property type="project" value="UniProtKB-KW"/>
</dbReference>
<dbReference type="EMBL" id="PVNH01000001">
    <property type="protein sequence ID" value="PRX50985.1"/>
    <property type="molecule type" value="Genomic_DNA"/>
</dbReference>
<accession>A0A2T0M2K6</accession>
<evidence type="ECO:0000313" key="3">
    <source>
        <dbReference type="EMBL" id="PRX50985.1"/>
    </source>
</evidence>
<keyword evidence="3" id="KW-0255">Endonuclease</keyword>
<dbReference type="AlphaFoldDB" id="A0A2T0M2K6"/>